<dbReference type="EMBL" id="JOSX01000013">
    <property type="protein sequence ID" value="KEK15573.1"/>
    <property type="molecule type" value="Genomic_DNA"/>
</dbReference>
<dbReference type="Proteomes" id="UP000027731">
    <property type="component" value="Unassembled WGS sequence"/>
</dbReference>
<proteinExistence type="predicted"/>
<feature type="transmembrane region" description="Helical" evidence="1">
    <location>
        <begin position="113"/>
        <end position="135"/>
    </location>
</feature>
<accession>A0A073JMI9</accession>
<evidence type="ECO:0000313" key="2">
    <source>
        <dbReference type="EMBL" id="KEK15573.1"/>
    </source>
</evidence>
<organism evidence="2 3">
    <name type="scientific">Limosilactobacillus reuteri</name>
    <name type="common">Lactobacillus reuteri</name>
    <dbReference type="NCBI Taxonomy" id="1598"/>
    <lineage>
        <taxon>Bacteria</taxon>
        <taxon>Bacillati</taxon>
        <taxon>Bacillota</taxon>
        <taxon>Bacilli</taxon>
        <taxon>Lactobacillales</taxon>
        <taxon>Lactobacillaceae</taxon>
        <taxon>Limosilactobacillus</taxon>
    </lineage>
</organism>
<feature type="transmembrane region" description="Helical" evidence="1">
    <location>
        <begin position="50"/>
        <end position="74"/>
    </location>
</feature>
<dbReference type="AlphaFoldDB" id="A0A073JMI9"/>
<feature type="transmembrane region" description="Helical" evidence="1">
    <location>
        <begin position="7"/>
        <end position="30"/>
    </location>
</feature>
<comment type="caution">
    <text evidence="2">The sequence shown here is derived from an EMBL/GenBank/DDBJ whole genome shotgun (WGS) entry which is preliminary data.</text>
</comment>
<gene>
    <name evidence="2" type="ORF">LR3_07320</name>
</gene>
<evidence type="ECO:0000256" key="1">
    <source>
        <dbReference type="SAM" id="Phobius"/>
    </source>
</evidence>
<reference evidence="2 3" key="1">
    <citation type="submission" date="2014-06" db="EMBL/GenBank/DDBJ databases">
        <title>Genetic determinant of reutericyclin biosynthesis of Lactobacillus reuteri.</title>
        <authorList>
            <person name="Lin X."/>
            <person name="Duar R."/>
            <person name="Walter J."/>
            <person name="Gaenzle M."/>
        </authorList>
    </citation>
    <scope>NUCLEOTIDE SEQUENCE [LARGE SCALE GENOMIC DNA]</scope>
    <source>
        <strain evidence="2 3">LTH2584</strain>
    </source>
</reference>
<keyword evidence="1" id="KW-0812">Transmembrane</keyword>
<sequence length="148" mass="17304">MKKYFLYAISGVSVGELFGLVFSLFFSYLYNLKDYVPSAPTFTNHFSRPLNAVLVSVILWGMMGLVFNFGALIFNIEDWSILKRTTVNFIIYYCGFTPLAILAGWFPLNLINWLVFTGIFVMIYLIMWFINFYAVKQDLKKINRKLRQ</sequence>
<keyword evidence="1" id="KW-0472">Membrane</keyword>
<dbReference type="Pfam" id="PF11457">
    <property type="entry name" value="DUF3021"/>
    <property type="match status" value="1"/>
</dbReference>
<feature type="transmembrane region" description="Helical" evidence="1">
    <location>
        <begin position="86"/>
        <end position="107"/>
    </location>
</feature>
<name>A0A073JMI9_LIMRT</name>
<protein>
    <submittedName>
        <fullName evidence="2">Membrane protein</fullName>
    </submittedName>
</protein>
<dbReference type="PATRIC" id="fig|1598.90.peg.896"/>
<dbReference type="RefSeq" id="WP_035168904.1">
    <property type="nucleotide sequence ID" value="NZ_JBNPMJ010000012.1"/>
</dbReference>
<keyword evidence="1" id="KW-1133">Transmembrane helix</keyword>
<evidence type="ECO:0000313" key="3">
    <source>
        <dbReference type="Proteomes" id="UP000027731"/>
    </source>
</evidence>
<dbReference type="InterPro" id="IPR021560">
    <property type="entry name" value="DUF3021"/>
</dbReference>